<name>A0ABT2CWK5_9BURK</name>
<evidence type="ECO:0000256" key="2">
    <source>
        <dbReference type="ARBA" id="ARBA00022475"/>
    </source>
</evidence>
<sequence>MTTTQAAVPAVSLPRSALVAGLAIAVAGAVLFSTKAVLAKLLYRYHMDAVTLIAFRMLFSLPVFAAVALWKMRTAAPLSWSDRWRLVGLGLVGYYLSSFLDFLGLQYISVGLERLILFLTPTFVLLITGFFFKRRISRAEWLALALSYCGIVLVFVHDLNGGAGSTVIGSLLVLGSASSYAVYLLGSGEMVRRIGSLRLVSYAMCVSSVACIAQFFLLRPAAMLVQPMPVYWLSLANGIFCTILPVFMTMVSVQRIGAATASQAGMIGPVSTLFLGAIVLGEAITAVQLAGTALVLGGIYMLSLKK</sequence>
<feature type="transmembrane region" description="Helical" evidence="6">
    <location>
        <begin position="53"/>
        <end position="72"/>
    </location>
</feature>
<comment type="subcellular location">
    <subcellularLocation>
        <location evidence="1">Cell membrane</location>
        <topology evidence="1">Multi-pass membrane protein</topology>
    </subcellularLocation>
</comment>
<feature type="transmembrane region" description="Helical" evidence="6">
    <location>
        <begin position="139"/>
        <end position="157"/>
    </location>
</feature>
<keyword evidence="9" id="KW-1185">Reference proteome</keyword>
<organism evidence="8 9">
    <name type="scientific">Massilia terrae</name>
    <dbReference type="NCBI Taxonomy" id="1811224"/>
    <lineage>
        <taxon>Bacteria</taxon>
        <taxon>Pseudomonadati</taxon>
        <taxon>Pseudomonadota</taxon>
        <taxon>Betaproteobacteria</taxon>
        <taxon>Burkholderiales</taxon>
        <taxon>Oxalobacteraceae</taxon>
        <taxon>Telluria group</taxon>
        <taxon>Massilia</taxon>
    </lineage>
</organism>
<dbReference type="Pfam" id="PF00892">
    <property type="entry name" value="EamA"/>
    <property type="match status" value="2"/>
</dbReference>
<feature type="transmembrane region" description="Helical" evidence="6">
    <location>
        <begin position="197"/>
        <end position="218"/>
    </location>
</feature>
<dbReference type="RefSeq" id="WP_258811538.1">
    <property type="nucleotide sequence ID" value="NZ_JANUGU010000002.1"/>
</dbReference>
<dbReference type="SUPFAM" id="SSF103481">
    <property type="entry name" value="Multidrug resistance efflux transporter EmrE"/>
    <property type="match status" value="2"/>
</dbReference>
<dbReference type="Proteomes" id="UP001204621">
    <property type="component" value="Unassembled WGS sequence"/>
</dbReference>
<keyword evidence="2" id="KW-1003">Cell membrane</keyword>
<evidence type="ECO:0000256" key="4">
    <source>
        <dbReference type="ARBA" id="ARBA00022989"/>
    </source>
</evidence>
<dbReference type="PANTHER" id="PTHR42920:SF5">
    <property type="entry name" value="EAMA DOMAIN-CONTAINING PROTEIN"/>
    <property type="match status" value="1"/>
</dbReference>
<dbReference type="InterPro" id="IPR000620">
    <property type="entry name" value="EamA_dom"/>
</dbReference>
<dbReference type="InterPro" id="IPR037185">
    <property type="entry name" value="EmrE-like"/>
</dbReference>
<evidence type="ECO:0000313" key="9">
    <source>
        <dbReference type="Proteomes" id="UP001204621"/>
    </source>
</evidence>
<feature type="transmembrane region" description="Helical" evidence="6">
    <location>
        <begin position="12"/>
        <end position="33"/>
    </location>
</feature>
<evidence type="ECO:0000256" key="3">
    <source>
        <dbReference type="ARBA" id="ARBA00022692"/>
    </source>
</evidence>
<evidence type="ECO:0000256" key="6">
    <source>
        <dbReference type="SAM" id="Phobius"/>
    </source>
</evidence>
<reference evidence="8 9" key="1">
    <citation type="submission" date="2022-08" db="EMBL/GenBank/DDBJ databases">
        <title>Reclassification of Massilia species as members of the genera Telluria, Duganella, Pseudoduganella, Mokoshia gen. nov. and Zemynaea gen. nov. using orthogonal and non-orthogonal genome-based approaches.</title>
        <authorList>
            <person name="Bowman J.P."/>
        </authorList>
    </citation>
    <scope>NUCLEOTIDE SEQUENCE [LARGE SCALE GENOMIC DNA]</scope>
    <source>
        <strain evidence="8 9">JCM 31606</strain>
    </source>
</reference>
<evidence type="ECO:0000256" key="5">
    <source>
        <dbReference type="ARBA" id="ARBA00023136"/>
    </source>
</evidence>
<keyword evidence="4 6" id="KW-1133">Transmembrane helix</keyword>
<dbReference type="InterPro" id="IPR051258">
    <property type="entry name" value="Diverse_Substrate_Transporter"/>
</dbReference>
<feature type="domain" description="EamA" evidence="7">
    <location>
        <begin position="21"/>
        <end position="155"/>
    </location>
</feature>
<evidence type="ECO:0000313" key="8">
    <source>
        <dbReference type="EMBL" id="MCS0658352.1"/>
    </source>
</evidence>
<feature type="transmembrane region" description="Helical" evidence="6">
    <location>
        <begin position="163"/>
        <end position="185"/>
    </location>
</feature>
<keyword evidence="3 6" id="KW-0812">Transmembrane</keyword>
<evidence type="ECO:0000256" key="1">
    <source>
        <dbReference type="ARBA" id="ARBA00004651"/>
    </source>
</evidence>
<accession>A0ABT2CWK5</accession>
<feature type="transmembrane region" description="Helical" evidence="6">
    <location>
        <begin position="115"/>
        <end position="132"/>
    </location>
</feature>
<dbReference type="EMBL" id="JANUGU010000002">
    <property type="protein sequence ID" value="MCS0658352.1"/>
    <property type="molecule type" value="Genomic_DNA"/>
</dbReference>
<keyword evidence="5 6" id="KW-0472">Membrane</keyword>
<protein>
    <submittedName>
        <fullName evidence="8">DMT family transporter</fullName>
    </submittedName>
</protein>
<dbReference type="PANTHER" id="PTHR42920">
    <property type="entry name" value="OS03G0707200 PROTEIN-RELATED"/>
    <property type="match status" value="1"/>
</dbReference>
<feature type="domain" description="EamA" evidence="7">
    <location>
        <begin position="168"/>
        <end position="303"/>
    </location>
</feature>
<dbReference type="Gene3D" id="1.10.3730.20">
    <property type="match status" value="2"/>
</dbReference>
<proteinExistence type="predicted"/>
<comment type="caution">
    <text evidence="8">The sequence shown here is derived from an EMBL/GenBank/DDBJ whole genome shotgun (WGS) entry which is preliminary data.</text>
</comment>
<evidence type="ECO:0000259" key="7">
    <source>
        <dbReference type="Pfam" id="PF00892"/>
    </source>
</evidence>
<feature type="transmembrane region" description="Helical" evidence="6">
    <location>
        <begin position="230"/>
        <end position="251"/>
    </location>
</feature>
<feature type="transmembrane region" description="Helical" evidence="6">
    <location>
        <begin position="84"/>
        <end position="109"/>
    </location>
</feature>
<gene>
    <name evidence="8" type="ORF">NX778_09785</name>
</gene>